<proteinExistence type="predicted"/>
<name>A0ACC2R1U8_9NEOP</name>
<accession>A0ACC2R1U8</accession>
<reference evidence="1" key="1">
    <citation type="submission" date="2023-03" db="EMBL/GenBank/DDBJ databases">
        <title>Chromosome-level genomes of two armyworms, Mythimna separata and Mythimna loreyi, provide insights into the biosynthesis and reception of sex pheromones.</title>
        <authorList>
            <person name="Zhao H."/>
        </authorList>
    </citation>
    <scope>NUCLEOTIDE SEQUENCE</scope>
    <source>
        <strain evidence="1">BeijingLab</strain>
    </source>
</reference>
<dbReference type="EMBL" id="CM056785">
    <property type="protein sequence ID" value="KAJ8727924.1"/>
    <property type="molecule type" value="Genomic_DNA"/>
</dbReference>
<evidence type="ECO:0000313" key="1">
    <source>
        <dbReference type="EMBL" id="KAJ8727924.1"/>
    </source>
</evidence>
<comment type="caution">
    <text evidence="1">The sequence shown here is derived from an EMBL/GenBank/DDBJ whole genome shotgun (WGS) entry which is preliminary data.</text>
</comment>
<sequence>MEFLYLTVLLQIYYAAAEIRSSVIVNRLANVQPVGAQVAKSFVPLTEIPPPKGGMHTPHGPPDQISGRRHLQDDCKEKPKGRDVVDGPRVDIFQEYYDDKQAKTLATIIFPDHIDHKHFEVTSPLPYLTVGPIDPMGYHPSTMKSEHPSECEKIYQDHLDEQYTDESRDASGESLEMARLPLMPSDGVVPPSVEDKLQQMYSDLDV</sequence>
<keyword evidence="2" id="KW-1185">Reference proteome</keyword>
<dbReference type="Proteomes" id="UP001231649">
    <property type="component" value="Chromosome 9"/>
</dbReference>
<organism evidence="1 2">
    <name type="scientific">Mythimna loreyi</name>
    <dbReference type="NCBI Taxonomy" id="667449"/>
    <lineage>
        <taxon>Eukaryota</taxon>
        <taxon>Metazoa</taxon>
        <taxon>Ecdysozoa</taxon>
        <taxon>Arthropoda</taxon>
        <taxon>Hexapoda</taxon>
        <taxon>Insecta</taxon>
        <taxon>Pterygota</taxon>
        <taxon>Neoptera</taxon>
        <taxon>Endopterygota</taxon>
        <taxon>Lepidoptera</taxon>
        <taxon>Glossata</taxon>
        <taxon>Ditrysia</taxon>
        <taxon>Noctuoidea</taxon>
        <taxon>Noctuidae</taxon>
        <taxon>Noctuinae</taxon>
        <taxon>Hadenini</taxon>
        <taxon>Mythimna</taxon>
    </lineage>
</organism>
<protein>
    <submittedName>
        <fullName evidence="1">Uncharacterized protein</fullName>
    </submittedName>
</protein>
<gene>
    <name evidence="1" type="ORF">PYW08_016309</name>
</gene>
<evidence type="ECO:0000313" key="2">
    <source>
        <dbReference type="Proteomes" id="UP001231649"/>
    </source>
</evidence>